<dbReference type="SUPFAM" id="SSF102462">
    <property type="entry name" value="Peptidyl-tRNA hydrolase II"/>
    <property type="match status" value="1"/>
</dbReference>
<accession>A0A1G2CGG5</accession>
<comment type="caution">
    <text evidence="1">The sequence shown here is derived from an EMBL/GenBank/DDBJ whole genome shotgun (WGS) entry which is preliminary data.</text>
</comment>
<dbReference type="InterPro" id="IPR018988">
    <property type="entry name" value="DUF2000"/>
</dbReference>
<reference evidence="1 2" key="1">
    <citation type="journal article" date="2016" name="Nat. Commun.">
        <title>Thousands of microbial genomes shed light on interconnected biogeochemical processes in an aquifer system.</title>
        <authorList>
            <person name="Anantharaman K."/>
            <person name="Brown C.T."/>
            <person name="Hug L.A."/>
            <person name="Sharon I."/>
            <person name="Castelle C.J."/>
            <person name="Probst A.J."/>
            <person name="Thomas B.C."/>
            <person name="Singh A."/>
            <person name="Wilkins M.J."/>
            <person name="Karaoz U."/>
            <person name="Brodie E.L."/>
            <person name="Williams K.H."/>
            <person name="Hubbard S.S."/>
            <person name="Banfield J.F."/>
        </authorList>
    </citation>
    <scope>NUCLEOTIDE SEQUENCE [LARGE SCALE GENOMIC DNA]</scope>
</reference>
<gene>
    <name evidence="1" type="ORF">A2946_00430</name>
</gene>
<protein>
    <recommendedName>
        <fullName evidence="3">DUF2000 domain-containing protein</fullName>
    </recommendedName>
</protein>
<evidence type="ECO:0000313" key="2">
    <source>
        <dbReference type="Proteomes" id="UP000178348"/>
    </source>
</evidence>
<proteinExistence type="predicted"/>
<dbReference type="InterPro" id="IPR017021">
    <property type="entry name" value="UCP033763"/>
</dbReference>
<evidence type="ECO:0000313" key="1">
    <source>
        <dbReference type="EMBL" id="OGZ00489.1"/>
    </source>
</evidence>
<dbReference type="Pfam" id="PF09391">
    <property type="entry name" value="DUF2000"/>
    <property type="match status" value="1"/>
</dbReference>
<dbReference type="Proteomes" id="UP000178348">
    <property type="component" value="Unassembled WGS sequence"/>
</dbReference>
<name>A0A1G2CGG5_9BACT</name>
<evidence type="ECO:0008006" key="3">
    <source>
        <dbReference type="Google" id="ProtNLM"/>
    </source>
</evidence>
<dbReference type="EMBL" id="MHLB01000064">
    <property type="protein sequence ID" value="OGZ00489.1"/>
    <property type="molecule type" value="Genomic_DNA"/>
</dbReference>
<dbReference type="AlphaFoldDB" id="A0A1G2CGG5"/>
<dbReference type="InterPro" id="IPR023476">
    <property type="entry name" value="Pep_tRNA_hydro_II_dom_sf"/>
</dbReference>
<dbReference type="PIRSF" id="PIRSF033736">
    <property type="entry name" value="UCP033763"/>
    <property type="match status" value="1"/>
</dbReference>
<sequence length="145" mass="16292">MGNQDVTTYKFAAVLSKKVDLGKVMNALAHMSLGLAAGATPEQIKEMGFIDYVDKDENHHRNLSKNSYVILRADNSSRIRTVRSQAIERGILCVDFAHTMQEGTYAEQLERTKGTPEADLEYYGICLFGPITDVSELTKKFSLWR</sequence>
<dbReference type="Gene3D" id="3.40.1490.10">
    <property type="entry name" value="Bit1"/>
    <property type="match status" value="1"/>
</dbReference>
<organism evidence="1 2">
    <name type="scientific">Candidatus Liptonbacteria bacterium RIFCSPLOWO2_01_FULL_53_13</name>
    <dbReference type="NCBI Taxonomy" id="1798651"/>
    <lineage>
        <taxon>Bacteria</taxon>
        <taxon>Candidatus Liptoniibacteriota</taxon>
    </lineage>
</organism>